<reference evidence="1 2" key="1">
    <citation type="submission" date="2023-07" db="EMBL/GenBank/DDBJ databases">
        <title>The novel representative of Negativicutes class, Anaeroselena agilis gen. nov. sp. nov.</title>
        <authorList>
            <person name="Prokofeva M.I."/>
            <person name="Elcheninov A.G."/>
            <person name="Klyukina A."/>
            <person name="Kublanov I.V."/>
            <person name="Frolov E.N."/>
            <person name="Podosokorskaya O.A."/>
        </authorList>
    </citation>
    <scope>NUCLEOTIDE SEQUENCE [LARGE SCALE GENOMIC DNA]</scope>
    <source>
        <strain evidence="1 2">4137-cl</strain>
    </source>
</reference>
<evidence type="ECO:0008006" key="3">
    <source>
        <dbReference type="Google" id="ProtNLM"/>
    </source>
</evidence>
<evidence type="ECO:0000313" key="2">
    <source>
        <dbReference type="Proteomes" id="UP001254848"/>
    </source>
</evidence>
<sequence>MNLVNRWKLWKRKDDIRLWGERRRNGYTPIIGLARRMGIQANILRRFEGLYGTPERNYLPQNIQDMLYFIYRANYSGIQYRYKWNYRHRQLREMIDEWLETSLEQDGLL</sequence>
<gene>
    <name evidence="1" type="ORF">Q4T40_20375</name>
</gene>
<comment type="caution">
    <text evidence="1">The sequence shown here is derived from an EMBL/GenBank/DDBJ whole genome shotgun (WGS) entry which is preliminary data.</text>
</comment>
<dbReference type="EMBL" id="JAUOZS010000001">
    <property type="protein sequence ID" value="MDT8903589.1"/>
    <property type="molecule type" value="Genomic_DNA"/>
</dbReference>
<dbReference type="RefSeq" id="WP_413782042.1">
    <property type="nucleotide sequence ID" value="NZ_JAUOZS010000001.1"/>
</dbReference>
<dbReference type="Proteomes" id="UP001254848">
    <property type="component" value="Unassembled WGS sequence"/>
</dbReference>
<accession>A0ABU3P3H8</accession>
<organism evidence="1 2">
    <name type="scientific">Anaeroselena agilis</name>
    <dbReference type="NCBI Taxonomy" id="3063788"/>
    <lineage>
        <taxon>Bacteria</taxon>
        <taxon>Bacillati</taxon>
        <taxon>Bacillota</taxon>
        <taxon>Negativicutes</taxon>
        <taxon>Acetonemataceae</taxon>
        <taxon>Anaeroselena</taxon>
    </lineage>
</organism>
<protein>
    <recommendedName>
        <fullName evidence="3">Transposase</fullName>
    </recommendedName>
</protein>
<evidence type="ECO:0000313" key="1">
    <source>
        <dbReference type="EMBL" id="MDT8903589.1"/>
    </source>
</evidence>
<name>A0ABU3P3H8_9FIRM</name>
<proteinExistence type="predicted"/>
<keyword evidence="2" id="KW-1185">Reference proteome</keyword>